<dbReference type="GeneID" id="65131681"/>
<name>A0A7M1RT15_9CAUD</name>
<dbReference type="EMBL" id="MT774407">
    <property type="protein sequence ID" value="QOR57533.1"/>
    <property type="molecule type" value="Genomic_DNA"/>
</dbReference>
<dbReference type="Proteomes" id="UP000594004">
    <property type="component" value="Segment"/>
</dbReference>
<reference evidence="1 2" key="1">
    <citation type="submission" date="2020-07" db="EMBL/GenBank/DDBJ databases">
        <title>Taxonomic proposal: Crassvirales, a new order of highly abundant and diverse bacterial viruses.</title>
        <authorList>
            <person name="Shkoporov A.N."/>
            <person name="Stockdale S.R."/>
            <person name="Guerin E."/>
            <person name="Ross R.P."/>
            <person name="Hill C."/>
        </authorList>
    </citation>
    <scope>NUCLEOTIDE SEQUENCE [LARGE SCALE GENOMIC DNA]</scope>
</reference>
<evidence type="ECO:0000313" key="2">
    <source>
        <dbReference type="Proteomes" id="UP000594004"/>
    </source>
</evidence>
<dbReference type="RefSeq" id="YP_010113173.1">
    <property type="nucleotide sequence ID" value="NC_055900.1"/>
</dbReference>
<accession>A0A7M1RT15</accession>
<organism evidence="1 2">
    <name type="scientific">uncultured phage cr125_1</name>
    <dbReference type="NCBI Taxonomy" id="2772091"/>
    <lineage>
        <taxon>Viruses</taxon>
        <taxon>Duplodnaviria</taxon>
        <taxon>Heunggongvirae</taxon>
        <taxon>Uroviricota</taxon>
        <taxon>Caudoviricetes</taxon>
        <taxon>Crassvirales</taxon>
        <taxon>Suoliviridae</taxon>
        <taxon>Uncouvirinae</taxon>
        <taxon>Aurodevirus</taxon>
        <taxon>Aurodevirus hominis</taxon>
    </lineage>
</organism>
<evidence type="ECO:0000313" key="1">
    <source>
        <dbReference type="EMBL" id="QOR57533.1"/>
    </source>
</evidence>
<protein>
    <submittedName>
        <fullName evidence="1">Uncharacterized protein</fullName>
    </submittedName>
</protein>
<sequence>MQCLNLNNKEVKAAFDEVAQVIGEDAAYYVISENNGYAIDLGPDGSLSKVFTDILERNEGDREATIKQMAATFIPSKLKELEDYVNIELILGKDGDIYPAGVVLDKLKDNLPNNLIKDLFKDSDVLVKLDSSSKYYMVYKAEENCIIINPNTFNNLPIQYNAVSILHELVHAYSSRAIFLVEEGKGNKLEQDVYNRIEDIRKYYADAFSSKRDKSGSFKGVYYGLNDAHEFIAEFLTNQQFVYLLTGNLNQDNKLDLFVDKVKAFWNSVVNLILGKKDLEYLTVEELDQLRSELFDFISFNHDSIEHINDRFEREFLLSTELNGKEIEQMLNHLQLYNFNTKEELEERLKDIRKNLETGLTSRLNVIDEKDPAKKTELREQIKYQIKNLQNDLISDIEVIMSFTNELKDDIRVVAREVIDAYNGKTDALSNERLVSLNKNYFGFYCKYADEVYKSLVNLSEYSNIIGTKLYDKLLSDLLICKSILDACSDHVKRMLVQNAKNIMLKNGLLVGSPTIYNYLAENTKETNNDISSLTRLFGAGDKINDEAIKTLFNILQNTENTINSNTFNKAHYLLNKLKAAGNNQKILFEVDDDGKTTGYIVRERNYGKFQKDYKEFLLKTRLELGLHPGEITSPENRELRIQYNRKRNEWLSKHCERKYTKEYYDMFNALSDEASNARELIMIKIRDLTSKYKTIDGIVLYEKFTDSEWNQLLRLFLEKKLLSSKYDLMGNEKPEGSIERQIADELSELNDKIAKGLKMKTNLQKFEEVRKLKEKQLSNKDYNKWYERNTRTVYSEEFYDLLSKIDRSSYGEKYEELNRQKREILNTFRDDKTGEINTNLMPNSVMNIINRLDARMRTIRKSKKIDKSKHGLKFEDIAKIVPTEQYKRDYREALMKDEEVPGTLQDFELRHTYRDSLGRVHPKSYYTKIVPKDDKYVTVLPSMNFSEISEESPFYNKNFDRTNDEYYQPKQSLYDNSKAYKSIMKNEELKELRLAIIDTMEESNSKLDNLHGLNKYKLPQISGSWYKFLIAHNYNPFKATGNYLLDGVSVKGDDQGMLQKVKTAPDGTSLAMVPLYFIKDLDDPATISADMVGSVILYFKMAENFKLKSAIKGEVENIKAFLGQRRYSGSNTGIAGTMKKLFKLKREPKSGELTNIYQFAKKFIDMNVYDVKLNAITFSIGEREYNITKLFNNLRIYGTLRNLGLNFACAFTGFFTALHSHFVNALTGRYYDFSDAVYGFKDLIYDLFRYGINAGNKNYKSTLMALMDYFEVGSTIDSLFKNTNRNRYLNVLLNEWAFGVYSASDYFIKGQILNSVMYNYRNVNGEFISKEQYFAKYGRTENTKDEWNKYKSFKASIKFINNKLIAIDPKDLKAIDKVKFIIGNTARNLSASADGMLTSLLKALFSSNVFGAMCMMHRLYIPVIMLERWTMSKQWDYTSLRYVEGLLRTPLRVFSNIYKDNSGLSILTSTFNQLILNKGIEDELTRTNLKKLKIELTMILALWPFLAYITGLAADDDKRNKLLNLFAYVMARTSFESGAPYKLTDIYNTIKTPTPLYSLIDNFGVIASYPVEQFYGLFTDEKDKNKIITRGAYKGDTQLEKAIWQSTPLKNIIELNDIPSKRRYYDKQIANN</sequence>
<proteinExistence type="predicted"/>
<keyword evidence="2" id="KW-1185">Reference proteome</keyword>
<dbReference type="KEGG" id="vg:65131681"/>